<protein>
    <recommendedName>
        <fullName evidence="2">DnaA N-terminal domain-containing protein</fullName>
    </recommendedName>
</protein>
<dbReference type="InterPro" id="IPR024633">
    <property type="entry name" value="DnaA_N_dom"/>
</dbReference>
<name>A0A0F9IB98_9ZZZZ</name>
<feature type="compositionally biased region" description="Basic residues" evidence="1">
    <location>
        <begin position="171"/>
        <end position="180"/>
    </location>
</feature>
<accession>A0A0F9IB98</accession>
<evidence type="ECO:0000313" key="3">
    <source>
        <dbReference type="EMBL" id="KKL91100.1"/>
    </source>
</evidence>
<comment type="caution">
    <text evidence="3">The sequence shown here is derived from an EMBL/GenBank/DDBJ whole genome shotgun (WGS) entry which is preliminary data.</text>
</comment>
<sequence>MPSRTIYYEAMWTSQKLESCSIWARREYPWLYGLADVNGSFETTNPRSLWMQVAPIRPDLTYELLCKVLREYHAHGLLFTWDVRGKAFAHWTGSDKPGRLPRLSQRKRFRWLAPAVPKKALQLYINRFANKRIQGDVDTRSKRVPNHAPDRGSNSKGNSNSNSKGNSNSKRSARRKKRRASSTPATQAADGTVVPMPQAFKGKRLLVSKLNDQLLNETFGHALTMQQIYKQADLWLVHTKKRRPNVLKFLSNWCKKELGGNVMATKEASVGRYAGTVEPRQPAQSEILKPTAAPAVLNQGRLLWEDIQKLLLAKINRHTYDTWFAPTRVWDWDEEEKILVVQAPNKMILHWLVGEGREKLRGFLRGMLVVFVGPDGKTQETK</sequence>
<organism evidence="3">
    <name type="scientific">marine sediment metagenome</name>
    <dbReference type="NCBI Taxonomy" id="412755"/>
    <lineage>
        <taxon>unclassified sequences</taxon>
        <taxon>metagenomes</taxon>
        <taxon>ecological metagenomes</taxon>
    </lineage>
</organism>
<dbReference type="InterPro" id="IPR038454">
    <property type="entry name" value="DnaA_N_sf"/>
</dbReference>
<dbReference type="EMBL" id="LAZR01019824">
    <property type="protein sequence ID" value="KKL91100.1"/>
    <property type="molecule type" value="Genomic_DNA"/>
</dbReference>
<dbReference type="AlphaFoldDB" id="A0A0F9IB98"/>
<proteinExistence type="predicted"/>
<gene>
    <name evidence="3" type="ORF">LCGC14_1898070</name>
</gene>
<dbReference type="Gene3D" id="3.30.300.180">
    <property type="match status" value="1"/>
</dbReference>
<feature type="domain" description="DnaA N-terminal" evidence="2">
    <location>
        <begin position="303"/>
        <end position="352"/>
    </location>
</feature>
<evidence type="ECO:0000256" key="1">
    <source>
        <dbReference type="SAM" id="MobiDB-lite"/>
    </source>
</evidence>
<feature type="region of interest" description="Disordered" evidence="1">
    <location>
        <begin position="135"/>
        <end position="195"/>
    </location>
</feature>
<dbReference type="Pfam" id="PF11638">
    <property type="entry name" value="DnaA_N"/>
    <property type="match status" value="1"/>
</dbReference>
<reference evidence="3" key="1">
    <citation type="journal article" date="2015" name="Nature">
        <title>Complex archaea that bridge the gap between prokaryotes and eukaryotes.</title>
        <authorList>
            <person name="Spang A."/>
            <person name="Saw J.H."/>
            <person name="Jorgensen S.L."/>
            <person name="Zaremba-Niedzwiedzka K."/>
            <person name="Martijn J."/>
            <person name="Lind A.E."/>
            <person name="van Eijk R."/>
            <person name="Schleper C."/>
            <person name="Guy L."/>
            <person name="Ettema T.J."/>
        </authorList>
    </citation>
    <scope>NUCLEOTIDE SEQUENCE</scope>
</reference>
<feature type="compositionally biased region" description="Low complexity" evidence="1">
    <location>
        <begin position="151"/>
        <end position="170"/>
    </location>
</feature>
<evidence type="ECO:0000259" key="2">
    <source>
        <dbReference type="Pfam" id="PF11638"/>
    </source>
</evidence>